<organism evidence="1 2">
    <name type="scientific">Mycobacterium tuberculosis</name>
    <dbReference type="NCBI Taxonomy" id="1773"/>
    <lineage>
        <taxon>Bacteria</taxon>
        <taxon>Bacillati</taxon>
        <taxon>Actinomycetota</taxon>
        <taxon>Actinomycetes</taxon>
        <taxon>Mycobacteriales</taxon>
        <taxon>Mycobacteriaceae</taxon>
        <taxon>Mycobacterium</taxon>
        <taxon>Mycobacterium tuberculosis complex</taxon>
    </lineage>
</organism>
<proteinExistence type="predicted"/>
<protein>
    <submittedName>
        <fullName evidence="1">Uncharacterized protein</fullName>
    </submittedName>
</protein>
<reference evidence="2" key="1">
    <citation type="submission" date="2015-03" db="EMBL/GenBank/DDBJ databases">
        <authorList>
            <consortium name="Pathogen Informatics"/>
        </authorList>
    </citation>
    <scope>NUCLEOTIDE SEQUENCE [LARGE SCALE GENOMIC DNA]</scope>
    <source>
        <strain evidence="2">N09902308</strain>
    </source>
</reference>
<evidence type="ECO:0000313" key="2">
    <source>
        <dbReference type="Proteomes" id="UP000039021"/>
    </source>
</evidence>
<gene>
    <name evidence="1" type="ORF">ERS007739_05109</name>
</gene>
<evidence type="ECO:0000313" key="1">
    <source>
        <dbReference type="EMBL" id="CPB17930.1"/>
    </source>
</evidence>
<name>A0A916LGP5_MYCTX</name>
<dbReference type="Proteomes" id="UP000039021">
    <property type="component" value="Unassembled WGS sequence"/>
</dbReference>
<accession>A0A916LGP5</accession>
<comment type="caution">
    <text evidence="1">The sequence shown here is derived from an EMBL/GenBank/DDBJ whole genome shotgun (WGS) entry which is preliminary data.</text>
</comment>
<dbReference type="AlphaFoldDB" id="A0A916LGP5"/>
<sequence>MLRNIGDDIAEDVEIDLSRIDAITRNVPKKTVIRPGEGLNMVLIAAWGHPLPNQLYVRWAGQDEWAAVPLHPAH</sequence>
<dbReference type="EMBL" id="CSBK01003724">
    <property type="protein sequence ID" value="CPB17930.1"/>
    <property type="molecule type" value="Genomic_DNA"/>
</dbReference>